<dbReference type="AlphaFoldDB" id="A0A1H9KU31"/>
<dbReference type="STRING" id="180197.SAMN02982919_01659"/>
<dbReference type="RefSeq" id="WP_091455761.1">
    <property type="nucleotide sequence ID" value="NZ_FOGD01000003.1"/>
</dbReference>
<dbReference type="OrthoDB" id="330810at2"/>
<evidence type="ECO:0000313" key="2">
    <source>
        <dbReference type="Proteomes" id="UP000199766"/>
    </source>
</evidence>
<dbReference type="EMBL" id="FOGD01000003">
    <property type="protein sequence ID" value="SER02558.1"/>
    <property type="molecule type" value="Genomic_DNA"/>
</dbReference>
<organism evidence="1 2">
    <name type="scientific">Giesbergeria anulus</name>
    <dbReference type="NCBI Taxonomy" id="180197"/>
    <lineage>
        <taxon>Bacteria</taxon>
        <taxon>Pseudomonadati</taxon>
        <taxon>Pseudomonadota</taxon>
        <taxon>Betaproteobacteria</taxon>
        <taxon>Burkholderiales</taxon>
        <taxon>Comamonadaceae</taxon>
        <taxon>Giesbergeria</taxon>
    </lineage>
</organism>
<name>A0A1H9KU31_9BURK</name>
<keyword evidence="2" id="KW-1185">Reference proteome</keyword>
<evidence type="ECO:0008006" key="3">
    <source>
        <dbReference type="Google" id="ProtNLM"/>
    </source>
</evidence>
<evidence type="ECO:0000313" key="1">
    <source>
        <dbReference type="EMBL" id="SER02558.1"/>
    </source>
</evidence>
<gene>
    <name evidence="1" type="ORF">SAMN02982919_01659</name>
</gene>
<protein>
    <recommendedName>
        <fullName evidence="3">Addiction module toxin RelE</fullName>
    </recommendedName>
</protein>
<accession>A0A1H9KU31</accession>
<dbReference type="Proteomes" id="UP000199766">
    <property type="component" value="Unassembled WGS sequence"/>
</dbReference>
<reference evidence="1 2" key="1">
    <citation type="submission" date="2016-10" db="EMBL/GenBank/DDBJ databases">
        <authorList>
            <person name="de Groot N.N."/>
        </authorList>
    </citation>
    <scope>NUCLEOTIDE SEQUENCE [LARGE SCALE GENOMIC DNA]</scope>
    <source>
        <strain evidence="1 2">ATCC 35958</strain>
    </source>
</reference>
<proteinExistence type="predicted"/>
<dbReference type="InterPro" id="IPR009241">
    <property type="entry name" value="HigB-like"/>
</dbReference>
<sequence>MSGKWEVEYTDELGQWWADLTEAEQESIDASVRLLEEKGPNLGFPHTSGIERSRHSHMRELRVQHEGRPYRVLYAFDPRRSAILLLGGDKTGNDRWYEVHVPIADKLYDTHIEILRKEGQING</sequence>
<dbReference type="Pfam" id="PF05973">
    <property type="entry name" value="Gp49"/>
    <property type="match status" value="1"/>
</dbReference>